<reference evidence="14" key="1">
    <citation type="journal article" date="2021" name="PeerJ">
        <title>Extensive microbial diversity within the chicken gut microbiome revealed by metagenomics and culture.</title>
        <authorList>
            <person name="Gilroy R."/>
            <person name="Ravi A."/>
            <person name="Getino M."/>
            <person name="Pursley I."/>
            <person name="Horton D.L."/>
            <person name="Alikhan N.F."/>
            <person name="Baker D."/>
            <person name="Gharbi K."/>
            <person name="Hall N."/>
            <person name="Watson M."/>
            <person name="Adriaenssens E.M."/>
            <person name="Foster-Nyarko E."/>
            <person name="Jarju S."/>
            <person name="Secka A."/>
            <person name="Antonio M."/>
            <person name="Oren A."/>
            <person name="Chaudhuri R.R."/>
            <person name="La Ragione R."/>
            <person name="Hildebrand F."/>
            <person name="Pallen M.J."/>
        </authorList>
    </citation>
    <scope>NUCLEOTIDE SEQUENCE</scope>
    <source>
        <strain evidence="14">4100</strain>
    </source>
</reference>
<evidence type="ECO:0000256" key="1">
    <source>
        <dbReference type="ARBA" id="ARBA00001933"/>
    </source>
</evidence>
<keyword evidence="7 12" id="KW-0028">Amino-acid biosynthesis</keyword>
<dbReference type="Proteomes" id="UP000711407">
    <property type="component" value="Unassembled WGS sequence"/>
</dbReference>
<evidence type="ECO:0000256" key="11">
    <source>
        <dbReference type="ARBA" id="ARBA00047481"/>
    </source>
</evidence>
<evidence type="ECO:0000256" key="2">
    <source>
        <dbReference type="ARBA" id="ARBA00005011"/>
    </source>
</evidence>
<comment type="pathway">
    <text evidence="3">Lipid metabolism.</text>
</comment>
<feature type="domain" description="Aminotransferase class I/classII large" evidence="13">
    <location>
        <begin position="32"/>
        <end position="338"/>
    </location>
</feature>
<proteinExistence type="inferred from homology"/>
<evidence type="ECO:0000256" key="9">
    <source>
        <dbReference type="ARBA" id="ARBA00022898"/>
    </source>
</evidence>
<evidence type="ECO:0000256" key="4">
    <source>
        <dbReference type="ARBA" id="ARBA00007970"/>
    </source>
</evidence>
<dbReference type="InterPro" id="IPR015421">
    <property type="entry name" value="PyrdxlP-dep_Trfase_major"/>
</dbReference>
<gene>
    <name evidence="12 14" type="primary">hisC</name>
    <name evidence="14" type="ORF">K8V47_07290</name>
</gene>
<evidence type="ECO:0000256" key="8">
    <source>
        <dbReference type="ARBA" id="ARBA00022679"/>
    </source>
</evidence>
<dbReference type="Gene3D" id="3.90.1150.10">
    <property type="entry name" value="Aspartate Aminotransferase, domain 1"/>
    <property type="match status" value="1"/>
</dbReference>
<evidence type="ECO:0000313" key="14">
    <source>
        <dbReference type="EMBL" id="HJE39541.1"/>
    </source>
</evidence>
<evidence type="ECO:0000256" key="10">
    <source>
        <dbReference type="ARBA" id="ARBA00023102"/>
    </source>
</evidence>
<dbReference type="InterPro" id="IPR015422">
    <property type="entry name" value="PyrdxlP-dep_Trfase_small"/>
</dbReference>
<evidence type="ECO:0000256" key="6">
    <source>
        <dbReference type="ARBA" id="ARBA00022576"/>
    </source>
</evidence>
<evidence type="ECO:0000259" key="13">
    <source>
        <dbReference type="Pfam" id="PF00155"/>
    </source>
</evidence>
<keyword evidence="9 12" id="KW-0663">Pyridoxal phosphate</keyword>
<dbReference type="InterPro" id="IPR001917">
    <property type="entry name" value="Aminotrans_II_pyridoxalP_BS"/>
</dbReference>
<evidence type="ECO:0000313" key="15">
    <source>
        <dbReference type="Proteomes" id="UP000711407"/>
    </source>
</evidence>
<dbReference type="InterPro" id="IPR004839">
    <property type="entry name" value="Aminotransferase_I/II_large"/>
</dbReference>
<evidence type="ECO:0000256" key="7">
    <source>
        <dbReference type="ARBA" id="ARBA00022605"/>
    </source>
</evidence>
<keyword evidence="10 12" id="KW-0368">Histidine biosynthesis</keyword>
<comment type="pathway">
    <text evidence="2 12">Amino-acid biosynthesis; L-histidine biosynthesis; L-histidine from 5-phospho-alpha-D-ribose 1-diphosphate: step 7/9.</text>
</comment>
<evidence type="ECO:0000256" key="12">
    <source>
        <dbReference type="HAMAP-Rule" id="MF_01023"/>
    </source>
</evidence>
<dbReference type="NCBIfam" id="TIGR01141">
    <property type="entry name" value="hisC"/>
    <property type="match status" value="1"/>
</dbReference>
<accession>A0A4Q0UAS8</accession>
<evidence type="ECO:0000256" key="5">
    <source>
        <dbReference type="ARBA" id="ARBA00011738"/>
    </source>
</evidence>
<dbReference type="EC" id="2.6.1.9" evidence="12"/>
<dbReference type="GO" id="GO:0000105">
    <property type="term" value="P:L-histidine biosynthetic process"/>
    <property type="evidence" value="ECO:0007669"/>
    <property type="project" value="UniProtKB-UniRule"/>
</dbReference>
<dbReference type="EMBL" id="DYXT01000038">
    <property type="protein sequence ID" value="HJE39541.1"/>
    <property type="molecule type" value="Genomic_DNA"/>
</dbReference>
<dbReference type="PROSITE" id="PS00599">
    <property type="entry name" value="AA_TRANSFER_CLASS_2"/>
    <property type="match status" value="1"/>
</dbReference>
<protein>
    <recommendedName>
        <fullName evidence="12">Histidinol-phosphate aminotransferase</fullName>
        <ecNumber evidence="12">2.6.1.9</ecNumber>
    </recommendedName>
    <alternativeName>
        <fullName evidence="12">Imidazole acetol-phosphate transaminase</fullName>
    </alternativeName>
</protein>
<dbReference type="Gene3D" id="3.40.640.10">
    <property type="entry name" value="Type I PLP-dependent aspartate aminotransferase-like (Major domain)"/>
    <property type="match status" value="1"/>
</dbReference>
<dbReference type="CDD" id="cd00609">
    <property type="entry name" value="AAT_like"/>
    <property type="match status" value="1"/>
</dbReference>
<dbReference type="InterPro" id="IPR005861">
    <property type="entry name" value="HisP_aminotrans"/>
</dbReference>
<dbReference type="InterPro" id="IPR015424">
    <property type="entry name" value="PyrdxlP-dep_Trfase"/>
</dbReference>
<comment type="subunit">
    <text evidence="5 12">Homodimer.</text>
</comment>
<comment type="caution">
    <text evidence="14">The sequence shown here is derived from an EMBL/GenBank/DDBJ whole genome shotgun (WGS) entry which is preliminary data.</text>
</comment>
<dbReference type="PANTHER" id="PTHR42885">
    <property type="entry name" value="HISTIDINOL-PHOSPHATE AMINOTRANSFERASE-RELATED"/>
    <property type="match status" value="1"/>
</dbReference>
<keyword evidence="8 12" id="KW-0808">Transferase</keyword>
<dbReference type="AlphaFoldDB" id="A0A4Q0UAS8"/>
<dbReference type="PANTHER" id="PTHR42885:SF2">
    <property type="entry name" value="HISTIDINOL-PHOSPHATE AMINOTRANSFERASE"/>
    <property type="match status" value="1"/>
</dbReference>
<feature type="modified residue" description="N6-(pyridoxal phosphate)lysine" evidence="12">
    <location>
        <position position="207"/>
    </location>
</feature>
<dbReference type="GO" id="GO:0004400">
    <property type="term" value="F:histidinol-phosphate transaminase activity"/>
    <property type="evidence" value="ECO:0007669"/>
    <property type="project" value="UniProtKB-UniRule"/>
</dbReference>
<organism evidence="14 15">
    <name type="scientific">Candidatus Amulumruptor caecigallinarius</name>
    <dbReference type="NCBI Taxonomy" id="2109911"/>
    <lineage>
        <taxon>Bacteria</taxon>
        <taxon>Pseudomonadati</taxon>
        <taxon>Bacteroidota</taxon>
        <taxon>Bacteroidia</taxon>
        <taxon>Bacteroidales</taxon>
        <taxon>Muribaculaceae</taxon>
        <taxon>Candidatus Amulumruptor</taxon>
    </lineage>
</organism>
<name>A0A4Q0UAS8_9BACT</name>
<evidence type="ECO:0000256" key="3">
    <source>
        <dbReference type="ARBA" id="ARBA00005189"/>
    </source>
</evidence>
<dbReference type="SUPFAM" id="SSF53383">
    <property type="entry name" value="PLP-dependent transferases"/>
    <property type="match status" value="1"/>
</dbReference>
<comment type="cofactor">
    <cofactor evidence="1 12">
        <name>pyridoxal 5'-phosphate</name>
        <dbReference type="ChEBI" id="CHEBI:597326"/>
    </cofactor>
</comment>
<comment type="catalytic activity">
    <reaction evidence="11 12">
        <text>L-histidinol phosphate + 2-oxoglutarate = 3-(imidazol-4-yl)-2-oxopropyl phosphate + L-glutamate</text>
        <dbReference type="Rhea" id="RHEA:23744"/>
        <dbReference type="ChEBI" id="CHEBI:16810"/>
        <dbReference type="ChEBI" id="CHEBI:29985"/>
        <dbReference type="ChEBI" id="CHEBI:57766"/>
        <dbReference type="ChEBI" id="CHEBI:57980"/>
        <dbReference type="EC" id="2.6.1.9"/>
    </reaction>
</comment>
<dbReference type="Pfam" id="PF00155">
    <property type="entry name" value="Aminotran_1_2"/>
    <property type="match status" value="1"/>
</dbReference>
<sequence length="348" mass="38620">MKNPMDYVRPNILALEPYSTARDECKGGDISVWLDANENPFDNGVNRYPDPHHKELKRHVAALKGVKEDQLFLGGAGSDEAIDLTFRIFCRPGVDNAIAITPSYGVYTVSAAVNDVELREVQLTDDFQLPVSRLLEAADANSKLMWICSPNNPTGNAFAPADILELCDRFDGIVVVDEAYVDFSPAGSMKTAIASHPNLIVLQTFSKAWGMAGLRIGMAICDERIAELYARVKYPYNINGPTQREIINRVRRTDISGMVRSIIDDRDMLMRELPKCGCIEKVYPSDANFLLAKVTDANAVYDYLILNGVIVRNRSRLPGCAGCLRLTIGTPEENRRLLGLLQTYSSQQ</sequence>
<keyword evidence="6 12" id="KW-0032">Aminotransferase</keyword>
<dbReference type="HAMAP" id="MF_01023">
    <property type="entry name" value="HisC_aminotrans_2"/>
    <property type="match status" value="1"/>
</dbReference>
<comment type="similarity">
    <text evidence="4 12">Belongs to the class-II pyridoxal-phosphate-dependent aminotransferase family. Histidinol-phosphate aminotransferase subfamily.</text>
</comment>
<dbReference type="GO" id="GO:0030170">
    <property type="term" value="F:pyridoxal phosphate binding"/>
    <property type="evidence" value="ECO:0007669"/>
    <property type="project" value="InterPro"/>
</dbReference>
<reference evidence="14" key="2">
    <citation type="submission" date="2021-09" db="EMBL/GenBank/DDBJ databases">
        <authorList>
            <person name="Gilroy R."/>
        </authorList>
    </citation>
    <scope>NUCLEOTIDE SEQUENCE</scope>
    <source>
        <strain evidence="14">4100</strain>
    </source>
</reference>